<dbReference type="Pfam" id="PF00789">
    <property type="entry name" value="UBX"/>
    <property type="match status" value="1"/>
</dbReference>
<evidence type="ECO:0000259" key="3">
    <source>
        <dbReference type="Pfam" id="PF09409"/>
    </source>
</evidence>
<feature type="domain" description="UBX" evidence="2">
    <location>
        <begin position="307"/>
        <end position="356"/>
    </location>
</feature>
<dbReference type="AlphaFoldDB" id="A0AAV9EN40"/>
<keyword evidence="5" id="KW-1185">Reference proteome</keyword>
<dbReference type="PANTHER" id="PTHR47694:SF1">
    <property type="entry name" value="PLANT UBX DOMAIN-CONTAINING PROTEIN 2"/>
    <property type="match status" value="1"/>
</dbReference>
<comment type="caution">
    <text evidence="4">The sequence shown here is derived from an EMBL/GenBank/DDBJ whole genome shotgun (WGS) entry which is preliminary data.</text>
</comment>
<dbReference type="EMBL" id="JAUJYO010000006">
    <property type="protein sequence ID" value="KAK1315186.1"/>
    <property type="molecule type" value="Genomic_DNA"/>
</dbReference>
<dbReference type="PANTHER" id="PTHR47694">
    <property type="entry name" value="PLANT UBX DOMAIN-CONTAINING PROTEIN 2"/>
    <property type="match status" value="1"/>
</dbReference>
<evidence type="ECO:0000256" key="1">
    <source>
        <dbReference type="SAM" id="MobiDB-lite"/>
    </source>
</evidence>
<evidence type="ECO:0000313" key="4">
    <source>
        <dbReference type="EMBL" id="KAK1315186.1"/>
    </source>
</evidence>
<dbReference type="SUPFAM" id="SSF143503">
    <property type="entry name" value="PUG domain-like"/>
    <property type="match status" value="1"/>
</dbReference>
<dbReference type="InterPro" id="IPR018997">
    <property type="entry name" value="PUB_domain"/>
</dbReference>
<organism evidence="4 5">
    <name type="scientific">Acorus calamus</name>
    <name type="common">Sweet flag</name>
    <dbReference type="NCBI Taxonomy" id="4465"/>
    <lineage>
        <taxon>Eukaryota</taxon>
        <taxon>Viridiplantae</taxon>
        <taxon>Streptophyta</taxon>
        <taxon>Embryophyta</taxon>
        <taxon>Tracheophyta</taxon>
        <taxon>Spermatophyta</taxon>
        <taxon>Magnoliopsida</taxon>
        <taxon>Liliopsida</taxon>
        <taxon>Acoraceae</taxon>
        <taxon>Acorus</taxon>
    </lineage>
</organism>
<dbReference type="GO" id="GO:0050832">
    <property type="term" value="P:defense response to fungus"/>
    <property type="evidence" value="ECO:0007669"/>
    <property type="project" value="TreeGrafter"/>
</dbReference>
<dbReference type="CDD" id="cd09212">
    <property type="entry name" value="PUB"/>
    <property type="match status" value="1"/>
</dbReference>
<accession>A0AAV9EN40</accession>
<dbReference type="SUPFAM" id="SSF54236">
    <property type="entry name" value="Ubiquitin-like"/>
    <property type="match status" value="1"/>
</dbReference>
<dbReference type="Proteomes" id="UP001180020">
    <property type="component" value="Unassembled WGS sequence"/>
</dbReference>
<dbReference type="Pfam" id="PF09409">
    <property type="entry name" value="PUB"/>
    <property type="match status" value="1"/>
</dbReference>
<sequence length="387" mass="43188">MEDVKDKMKGLMKKMNNPFSSSSSSSKFKGQGRILGSSSSSPSSAPPLRPSNTAKPPPNPPIPRSTEPKPPSTAGGFDPFSPFISNTRKAEDGISGDPGFECPVCAEPFPSEEEVSAHVEACLRVGDFLSGGPKRESVEVVIKLLRNIVREPENSKFRRIRMGNPKIKEAVGDVAGGVEMLERLGFGLREEEGEVWAVMEAPSEEGVAVIRDGVLLLEQSLKEESSSSSDLVVERPREQRKIDRQVRVFFSVPESVASKIDLPDSFYNRSSEELRKEAELRRKKIAESQLLIPKSYKERQAKAYRKRYKATIIRIQFPDGVVLQGVFLPSEPTTGLYEFVSSSLKEPSLEFELLRPGFSQRRLIPRFPVLATKHQHSRKKIWSHQPL</sequence>
<dbReference type="InterPro" id="IPR036339">
    <property type="entry name" value="PUB-like_dom_sf"/>
</dbReference>
<feature type="compositionally biased region" description="Pro residues" evidence="1">
    <location>
        <begin position="44"/>
        <end position="71"/>
    </location>
</feature>
<reference evidence="4" key="2">
    <citation type="submission" date="2023-06" db="EMBL/GenBank/DDBJ databases">
        <authorList>
            <person name="Ma L."/>
            <person name="Liu K.-W."/>
            <person name="Li Z."/>
            <person name="Hsiao Y.-Y."/>
            <person name="Qi Y."/>
            <person name="Fu T."/>
            <person name="Tang G."/>
            <person name="Zhang D."/>
            <person name="Sun W.-H."/>
            <person name="Liu D.-K."/>
            <person name="Li Y."/>
            <person name="Chen G.-Z."/>
            <person name="Liu X.-D."/>
            <person name="Liao X.-Y."/>
            <person name="Jiang Y.-T."/>
            <person name="Yu X."/>
            <person name="Hao Y."/>
            <person name="Huang J."/>
            <person name="Zhao X.-W."/>
            <person name="Ke S."/>
            <person name="Chen Y.-Y."/>
            <person name="Wu W.-L."/>
            <person name="Hsu J.-L."/>
            <person name="Lin Y.-F."/>
            <person name="Huang M.-D."/>
            <person name="Li C.-Y."/>
            <person name="Huang L."/>
            <person name="Wang Z.-W."/>
            <person name="Zhao X."/>
            <person name="Zhong W.-Y."/>
            <person name="Peng D.-H."/>
            <person name="Ahmad S."/>
            <person name="Lan S."/>
            <person name="Zhang J.-S."/>
            <person name="Tsai W.-C."/>
            <person name="Van De Peer Y."/>
            <person name="Liu Z.-J."/>
        </authorList>
    </citation>
    <scope>NUCLEOTIDE SEQUENCE</scope>
    <source>
        <strain evidence="4">CP</strain>
        <tissue evidence="4">Leaves</tissue>
    </source>
</reference>
<protein>
    <recommendedName>
        <fullName evidence="6">UBX domain-containing protein</fullName>
    </recommendedName>
</protein>
<dbReference type="SMART" id="SM00580">
    <property type="entry name" value="PUG"/>
    <property type="match status" value="1"/>
</dbReference>
<reference evidence="4" key="1">
    <citation type="journal article" date="2023" name="Nat. Commun.">
        <title>Diploid and tetraploid genomes of Acorus and the evolution of monocots.</title>
        <authorList>
            <person name="Ma L."/>
            <person name="Liu K.W."/>
            <person name="Li Z."/>
            <person name="Hsiao Y.Y."/>
            <person name="Qi Y."/>
            <person name="Fu T."/>
            <person name="Tang G.D."/>
            <person name="Zhang D."/>
            <person name="Sun W.H."/>
            <person name="Liu D.K."/>
            <person name="Li Y."/>
            <person name="Chen G.Z."/>
            <person name="Liu X.D."/>
            <person name="Liao X.Y."/>
            <person name="Jiang Y.T."/>
            <person name="Yu X."/>
            <person name="Hao Y."/>
            <person name="Huang J."/>
            <person name="Zhao X.W."/>
            <person name="Ke S."/>
            <person name="Chen Y.Y."/>
            <person name="Wu W.L."/>
            <person name="Hsu J.L."/>
            <person name="Lin Y.F."/>
            <person name="Huang M.D."/>
            <person name="Li C.Y."/>
            <person name="Huang L."/>
            <person name="Wang Z.W."/>
            <person name="Zhao X."/>
            <person name="Zhong W.Y."/>
            <person name="Peng D.H."/>
            <person name="Ahmad S."/>
            <person name="Lan S."/>
            <person name="Zhang J.S."/>
            <person name="Tsai W.C."/>
            <person name="Van de Peer Y."/>
            <person name="Liu Z.J."/>
        </authorList>
    </citation>
    <scope>NUCLEOTIDE SEQUENCE</scope>
    <source>
        <strain evidence="4">CP</strain>
    </source>
</reference>
<proteinExistence type="predicted"/>
<feature type="domain" description="PUB" evidence="3">
    <location>
        <begin position="136"/>
        <end position="211"/>
    </location>
</feature>
<dbReference type="Gene3D" id="1.20.58.2190">
    <property type="match status" value="1"/>
</dbReference>
<dbReference type="InterPro" id="IPR001012">
    <property type="entry name" value="UBX_dom"/>
</dbReference>
<dbReference type="InterPro" id="IPR029071">
    <property type="entry name" value="Ubiquitin-like_domsf"/>
</dbReference>
<evidence type="ECO:0008006" key="6">
    <source>
        <dbReference type="Google" id="ProtNLM"/>
    </source>
</evidence>
<gene>
    <name evidence="4" type="ORF">QJS10_CPA06g02222</name>
</gene>
<evidence type="ECO:0000259" key="2">
    <source>
        <dbReference type="Pfam" id="PF00789"/>
    </source>
</evidence>
<feature type="region of interest" description="Disordered" evidence="1">
    <location>
        <begin position="1"/>
        <end position="95"/>
    </location>
</feature>
<evidence type="ECO:0000313" key="5">
    <source>
        <dbReference type="Proteomes" id="UP001180020"/>
    </source>
</evidence>
<name>A0AAV9EN40_ACOCL</name>